<evidence type="ECO:0000256" key="1">
    <source>
        <dbReference type="ARBA" id="ARBA00004377"/>
    </source>
</evidence>
<evidence type="ECO:0000256" key="3">
    <source>
        <dbReference type="ARBA" id="ARBA00022448"/>
    </source>
</evidence>
<name>A0A418YFC0_9GAMM</name>
<dbReference type="PRINTS" id="PR01490">
    <property type="entry name" value="RTXTOXIND"/>
</dbReference>
<feature type="domain" description="AprE-like long alpha-helical hairpin" evidence="11">
    <location>
        <begin position="92"/>
        <end position="289"/>
    </location>
</feature>
<dbReference type="RefSeq" id="WP_119910548.1">
    <property type="nucleotide sequence ID" value="NZ_QZCH01000010.1"/>
</dbReference>
<accession>A0A418YFC0</accession>
<dbReference type="Gene3D" id="2.40.50.100">
    <property type="match status" value="1"/>
</dbReference>
<evidence type="ECO:0000313" key="14">
    <source>
        <dbReference type="Proteomes" id="UP000283255"/>
    </source>
</evidence>
<dbReference type="InterPro" id="IPR058982">
    <property type="entry name" value="Beta-barrel_AprE"/>
</dbReference>
<evidence type="ECO:0000256" key="4">
    <source>
        <dbReference type="ARBA" id="ARBA00022475"/>
    </source>
</evidence>
<comment type="similarity">
    <text evidence="2 9">Belongs to the membrane fusion protein (MFP) (TC 8.A.1) family.</text>
</comment>
<keyword evidence="6 9" id="KW-0812">Transmembrane</keyword>
<dbReference type="GO" id="GO:0009306">
    <property type="term" value="P:protein secretion"/>
    <property type="evidence" value="ECO:0007669"/>
    <property type="project" value="InterPro"/>
</dbReference>
<evidence type="ECO:0000256" key="2">
    <source>
        <dbReference type="ARBA" id="ARBA00009477"/>
    </source>
</evidence>
<evidence type="ECO:0000313" key="13">
    <source>
        <dbReference type="EMBL" id="RJG47965.1"/>
    </source>
</evidence>
<comment type="caution">
    <text evidence="13">The sequence shown here is derived from an EMBL/GenBank/DDBJ whole genome shotgun (WGS) entry which is preliminary data.</text>
</comment>
<keyword evidence="8 9" id="KW-0472">Membrane</keyword>
<dbReference type="Pfam" id="PF25994">
    <property type="entry name" value="HH_AprE"/>
    <property type="match status" value="1"/>
</dbReference>
<dbReference type="InterPro" id="IPR050739">
    <property type="entry name" value="MFP"/>
</dbReference>
<evidence type="ECO:0000256" key="10">
    <source>
        <dbReference type="SAM" id="Coils"/>
    </source>
</evidence>
<feature type="coiled-coil region" evidence="10">
    <location>
        <begin position="153"/>
        <end position="187"/>
    </location>
</feature>
<dbReference type="NCBIfam" id="TIGR01843">
    <property type="entry name" value="type_I_hlyD"/>
    <property type="match status" value="1"/>
</dbReference>
<dbReference type="EMBL" id="QZCH01000010">
    <property type="protein sequence ID" value="RJG47965.1"/>
    <property type="molecule type" value="Genomic_DNA"/>
</dbReference>
<dbReference type="Pfam" id="PF26002">
    <property type="entry name" value="Beta-barrel_AprE"/>
    <property type="match status" value="1"/>
</dbReference>
<evidence type="ECO:0000256" key="6">
    <source>
        <dbReference type="ARBA" id="ARBA00022692"/>
    </source>
</evidence>
<dbReference type="PROSITE" id="PS00543">
    <property type="entry name" value="HLYD_FAMILY"/>
    <property type="match status" value="1"/>
</dbReference>
<evidence type="ECO:0000256" key="7">
    <source>
        <dbReference type="ARBA" id="ARBA00022989"/>
    </source>
</evidence>
<dbReference type="InterPro" id="IPR010129">
    <property type="entry name" value="T1SS_HlyD"/>
</dbReference>
<feature type="domain" description="AprE-like beta-barrel" evidence="12">
    <location>
        <begin position="331"/>
        <end position="415"/>
    </location>
</feature>
<evidence type="ECO:0000256" key="5">
    <source>
        <dbReference type="ARBA" id="ARBA00022519"/>
    </source>
</evidence>
<evidence type="ECO:0000259" key="11">
    <source>
        <dbReference type="Pfam" id="PF25994"/>
    </source>
</evidence>
<dbReference type="OrthoDB" id="9775513at2"/>
<keyword evidence="3 9" id="KW-0813">Transport</keyword>
<reference evidence="13 14" key="1">
    <citation type="submission" date="2018-09" db="EMBL/GenBank/DDBJ databases">
        <authorList>
            <person name="Wang F."/>
        </authorList>
    </citation>
    <scope>NUCLEOTIDE SEQUENCE [LARGE SCALE GENOMIC DNA]</scope>
    <source>
        <strain evidence="13 14">PLHSC7-2</strain>
    </source>
</reference>
<organism evidence="13 14">
    <name type="scientific">Motilimonas pumila</name>
    <dbReference type="NCBI Taxonomy" id="2303987"/>
    <lineage>
        <taxon>Bacteria</taxon>
        <taxon>Pseudomonadati</taxon>
        <taxon>Pseudomonadota</taxon>
        <taxon>Gammaproteobacteria</taxon>
        <taxon>Alteromonadales</taxon>
        <taxon>Alteromonadales genera incertae sedis</taxon>
        <taxon>Motilimonas</taxon>
    </lineage>
</organism>
<evidence type="ECO:0000256" key="9">
    <source>
        <dbReference type="RuleBase" id="RU365093"/>
    </source>
</evidence>
<dbReference type="Gene3D" id="2.40.30.170">
    <property type="match status" value="1"/>
</dbReference>
<gene>
    <name evidence="13" type="ORF">D1Z90_09640</name>
</gene>
<dbReference type="InterPro" id="IPR058781">
    <property type="entry name" value="HH_AprE-like"/>
</dbReference>
<keyword evidence="14" id="KW-1185">Reference proteome</keyword>
<sequence length="438" mass="49124">MSTPLYWQQQIKARRSRRIIWIFLALIITLVAWAHWAELDEVVVGEGKVVPAQAIQQIQSLEGGILTDVNVKQGQVVEEGQLLATLDNTRFKAAFQEGAEQEQALISQIVRLEAELQSVLLDKTLPKWQDRVVVQPVEIKVENLNSLTSLRVQAEYQERLGQLTARLEQEQQQIEQAVQALNEAKSHTTTLRQSLRLVNEELRLTAASVESGAIAEVELLKLQRDQIRLKGDVSSSRLNENKLSAARDEAITDLRNLAREFRTQALSELTKARNQLVQLQQSQPALADQLERTALYSPLAGKVKDISRRTLGGVIKPGESIMEIVPMSDKLIIETRIQPKDIAYIRPGLAANIKFTAYDFVIYGGEKGQVTYVSADALQDEDGTTYYQAHIETSSEQVQFEIIPGMQASVDILTGKKTVLNYWLKPLLRAKATALREP</sequence>
<evidence type="ECO:0000259" key="12">
    <source>
        <dbReference type="Pfam" id="PF26002"/>
    </source>
</evidence>
<keyword evidence="10" id="KW-0175">Coiled coil</keyword>
<protein>
    <recommendedName>
        <fullName evidence="9">Membrane fusion protein (MFP) family protein</fullName>
    </recommendedName>
</protein>
<dbReference type="GO" id="GO:0005886">
    <property type="term" value="C:plasma membrane"/>
    <property type="evidence" value="ECO:0007669"/>
    <property type="project" value="UniProtKB-SubCell"/>
</dbReference>
<keyword evidence="4 9" id="KW-1003">Cell membrane</keyword>
<reference evidence="13 14" key="2">
    <citation type="submission" date="2019-01" db="EMBL/GenBank/DDBJ databases">
        <title>Motilimonas pumilus sp. nov., isolated from the gut of sea cucumber (Apostichopus japonicus).</title>
        <authorList>
            <person name="Wang F.-Q."/>
            <person name="Ren L.-H."/>
            <person name="Lin Y.-W."/>
            <person name="Sun G.-H."/>
            <person name="Du Z.-J."/>
            <person name="Zhao J.-X."/>
            <person name="Liu X.-J."/>
            <person name="Liu L.-J."/>
        </authorList>
    </citation>
    <scope>NUCLEOTIDE SEQUENCE [LARGE SCALE GENOMIC DNA]</scope>
    <source>
        <strain evidence="13 14">PLHSC7-2</strain>
    </source>
</reference>
<proteinExistence type="inferred from homology"/>
<dbReference type="Proteomes" id="UP000283255">
    <property type="component" value="Unassembled WGS sequence"/>
</dbReference>
<dbReference type="PANTHER" id="PTHR30386:SF26">
    <property type="entry name" value="TRANSPORT PROTEIN COMB"/>
    <property type="match status" value="1"/>
</dbReference>
<feature type="transmembrane region" description="Helical" evidence="9">
    <location>
        <begin position="19"/>
        <end position="36"/>
    </location>
</feature>
<keyword evidence="7 9" id="KW-1133">Transmembrane helix</keyword>
<dbReference type="PANTHER" id="PTHR30386">
    <property type="entry name" value="MEMBRANE FUSION SUBUNIT OF EMRAB-TOLC MULTIDRUG EFFLUX PUMP"/>
    <property type="match status" value="1"/>
</dbReference>
<dbReference type="InterPro" id="IPR006144">
    <property type="entry name" value="Secretion_HlyD_CS"/>
</dbReference>
<evidence type="ECO:0000256" key="8">
    <source>
        <dbReference type="ARBA" id="ARBA00023136"/>
    </source>
</evidence>
<dbReference type="AlphaFoldDB" id="A0A418YFC0"/>
<keyword evidence="5 9" id="KW-0997">Cell inner membrane</keyword>
<comment type="subcellular location">
    <subcellularLocation>
        <location evidence="1 9">Cell inner membrane</location>
        <topology evidence="1 9">Single-pass membrane protein</topology>
    </subcellularLocation>
</comment>